<accession>A0A9W9AQL0</accession>
<comment type="caution">
    <text evidence="2">The sequence shown here is derived from an EMBL/GenBank/DDBJ whole genome shotgun (WGS) entry which is preliminary data.</text>
</comment>
<gene>
    <name evidence="2" type="ORF">C8J55DRAFT_558178</name>
</gene>
<evidence type="ECO:0000256" key="1">
    <source>
        <dbReference type="SAM" id="MobiDB-lite"/>
    </source>
</evidence>
<sequence length="336" mass="38337">MDLESNNNNNDDHGAHSNKLVHYHSLDFTADDTLYDQVEGMIAENSKILNPLSAFMQYYQDIFTASPIPSPSNVSLQRVSALSKYGGLWMVNESREVIRIGLVVQISQFGDDSKYGQYMDMNAYNSQITIDSFRRACARLFFHEVYTPAECTAEVAEIYNAHKTRFNVVLNLLQHCTTQYIDQASATDNKLYPDQEINVITFVHLHDTGYYGLQGRTMNIFRNVPSRRSNRHSSTSTIRGNLPDPRKLRASEKEKNLNALKTSASIDAVDIWHRQLGHWPDSEGYIHDLAEKHDLSNVRFHIPSVYDAQGSLVHPMDYENVLVPGCFVMVELQFHL</sequence>
<evidence type="ECO:0000313" key="3">
    <source>
        <dbReference type="Proteomes" id="UP001150238"/>
    </source>
</evidence>
<protein>
    <submittedName>
        <fullName evidence="2">Uncharacterized protein</fullName>
    </submittedName>
</protein>
<proteinExistence type="predicted"/>
<evidence type="ECO:0000313" key="2">
    <source>
        <dbReference type="EMBL" id="KAJ4487101.1"/>
    </source>
</evidence>
<dbReference type="AlphaFoldDB" id="A0A9W9AQL0"/>
<dbReference type="EMBL" id="JANVFS010000009">
    <property type="protein sequence ID" value="KAJ4487101.1"/>
    <property type="molecule type" value="Genomic_DNA"/>
</dbReference>
<feature type="region of interest" description="Disordered" evidence="1">
    <location>
        <begin position="226"/>
        <end position="245"/>
    </location>
</feature>
<organism evidence="2 3">
    <name type="scientific">Lentinula lateritia</name>
    <dbReference type="NCBI Taxonomy" id="40482"/>
    <lineage>
        <taxon>Eukaryota</taxon>
        <taxon>Fungi</taxon>
        <taxon>Dikarya</taxon>
        <taxon>Basidiomycota</taxon>
        <taxon>Agaricomycotina</taxon>
        <taxon>Agaricomycetes</taxon>
        <taxon>Agaricomycetidae</taxon>
        <taxon>Agaricales</taxon>
        <taxon>Marasmiineae</taxon>
        <taxon>Omphalotaceae</taxon>
        <taxon>Lentinula</taxon>
    </lineage>
</organism>
<name>A0A9W9AQL0_9AGAR</name>
<dbReference type="Proteomes" id="UP001150238">
    <property type="component" value="Unassembled WGS sequence"/>
</dbReference>
<reference evidence="2" key="2">
    <citation type="journal article" date="2023" name="Proc. Natl. Acad. Sci. U.S.A.">
        <title>A global phylogenomic analysis of the shiitake genus Lentinula.</title>
        <authorList>
            <person name="Sierra-Patev S."/>
            <person name="Min B."/>
            <person name="Naranjo-Ortiz M."/>
            <person name="Looney B."/>
            <person name="Konkel Z."/>
            <person name="Slot J.C."/>
            <person name="Sakamoto Y."/>
            <person name="Steenwyk J.L."/>
            <person name="Rokas A."/>
            <person name="Carro J."/>
            <person name="Camarero S."/>
            <person name="Ferreira P."/>
            <person name="Molpeceres G."/>
            <person name="Ruiz-Duenas F.J."/>
            <person name="Serrano A."/>
            <person name="Henrissat B."/>
            <person name="Drula E."/>
            <person name="Hughes K.W."/>
            <person name="Mata J.L."/>
            <person name="Ishikawa N.K."/>
            <person name="Vargas-Isla R."/>
            <person name="Ushijima S."/>
            <person name="Smith C.A."/>
            <person name="Donoghue J."/>
            <person name="Ahrendt S."/>
            <person name="Andreopoulos W."/>
            <person name="He G."/>
            <person name="LaButti K."/>
            <person name="Lipzen A."/>
            <person name="Ng V."/>
            <person name="Riley R."/>
            <person name="Sandor L."/>
            <person name="Barry K."/>
            <person name="Martinez A.T."/>
            <person name="Xiao Y."/>
            <person name="Gibbons J.G."/>
            <person name="Terashima K."/>
            <person name="Grigoriev I.V."/>
            <person name="Hibbett D."/>
        </authorList>
    </citation>
    <scope>NUCLEOTIDE SEQUENCE</scope>
    <source>
        <strain evidence="2">Sp2 HRB7682 ss15</strain>
    </source>
</reference>
<reference evidence="2" key="1">
    <citation type="submission" date="2022-08" db="EMBL/GenBank/DDBJ databases">
        <authorList>
            <consortium name="DOE Joint Genome Institute"/>
            <person name="Min B."/>
            <person name="Riley R."/>
            <person name="Sierra-Patev S."/>
            <person name="Naranjo-Ortiz M."/>
            <person name="Looney B."/>
            <person name="Konkel Z."/>
            <person name="Slot J.C."/>
            <person name="Sakamoto Y."/>
            <person name="Steenwyk J.L."/>
            <person name="Rokas A."/>
            <person name="Carro J."/>
            <person name="Camarero S."/>
            <person name="Ferreira P."/>
            <person name="Molpeceres G."/>
            <person name="Ruiz-Duenas F.J."/>
            <person name="Serrano A."/>
            <person name="Henrissat B."/>
            <person name="Drula E."/>
            <person name="Hughes K.W."/>
            <person name="Mata J.L."/>
            <person name="Ishikawa N.K."/>
            <person name="Vargas-Isla R."/>
            <person name="Ushijima S."/>
            <person name="Smith C.A."/>
            <person name="Ahrendt S."/>
            <person name="Andreopoulos W."/>
            <person name="He G."/>
            <person name="Labutti K."/>
            <person name="Lipzen A."/>
            <person name="Ng V."/>
            <person name="Sandor L."/>
            <person name="Barry K."/>
            <person name="Martinez A.T."/>
            <person name="Xiao Y."/>
            <person name="Gibbons J.G."/>
            <person name="Terashima K."/>
            <person name="Hibbett D.S."/>
            <person name="Grigoriev I.V."/>
        </authorList>
    </citation>
    <scope>NUCLEOTIDE SEQUENCE</scope>
    <source>
        <strain evidence="2">Sp2 HRB7682 ss15</strain>
    </source>
</reference>